<name>A0A7S1TUR2_9STRA</name>
<sequence length="505" mass="54884">MAPHGLGDDEDGVHLVPLTPAPPGAGKVVAAGPGRRNFIDVGVAAMSAALAAIALIVACVALARGGSNGASCSSSGVATLEAGLPYARCSDQGIWDTMSGQCLCFDCFRGATCEHEVPLDECTIDATGGNPRIFEDYWVRHPEASVNIVPSEHIGYGEKLGCDKLALDLGSYRVPEAVALTTRCDLLAEALRRLHFSIGNADARDWHIIPAVGSTHLIMGAMMAYRSAIESNATVKVVSEPPYYDGYSQAAQFIAPMARLEWAGIVENSGELDGEEHVIEYVTSPNNPDGAMRDKRFPQSSVIFDYAYQWPHYTPVSSDLLDQVPEGGVALFTMSKVTGHAGTRLGWALTKDTELALQIYNYLSIHGAIPRESQMRAFTILRHMEDTNYEILREARAEMRRRWDVVDEIFGGSACYHLNARGDPIVDAWTGENAAATPAYLWLHCENRDADNTCYDHLQGFGLRTKKAEDYGAAPGTYVRIELLMRAGTFDLMAEKLREVEASGC</sequence>
<dbReference type="AlphaFoldDB" id="A0A7S1TUR2"/>
<dbReference type="Gene3D" id="3.40.640.10">
    <property type="entry name" value="Type I PLP-dependent aspartate aminotransferase-like (Major domain)"/>
    <property type="match status" value="1"/>
</dbReference>
<dbReference type="InterPro" id="IPR037029">
    <property type="entry name" value="Alliinase_N_sf"/>
</dbReference>
<dbReference type="InterPro" id="IPR015422">
    <property type="entry name" value="PyrdxlP-dep_Trfase_small"/>
</dbReference>
<feature type="domain" description="Alliinase C-terminal" evidence="4">
    <location>
        <begin position="124"/>
        <end position="499"/>
    </location>
</feature>
<proteinExistence type="inferred from homology"/>
<dbReference type="Gene3D" id="2.10.25.30">
    <property type="entry name" value="EGF-like, alliinase"/>
    <property type="match status" value="1"/>
</dbReference>
<dbReference type="GO" id="GO:0016846">
    <property type="term" value="F:carbon-sulfur lyase activity"/>
    <property type="evidence" value="ECO:0007669"/>
    <property type="project" value="InterPro"/>
</dbReference>
<gene>
    <name evidence="5" type="ORF">PPAR1163_LOCUS6141</name>
</gene>
<reference evidence="5" key="1">
    <citation type="submission" date="2021-01" db="EMBL/GenBank/DDBJ databases">
        <authorList>
            <person name="Corre E."/>
            <person name="Pelletier E."/>
            <person name="Niang G."/>
            <person name="Scheremetjew M."/>
            <person name="Finn R."/>
            <person name="Kale V."/>
            <person name="Holt S."/>
            <person name="Cochrane G."/>
            <person name="Meng A."/>
            <person name="Brown T."/>
            <person name="Cohen L."/>
        </authorList>
    </citation>
    <scope>NUCLEOTIDE SEQUENCE</scope>
    <source>
        <strain evidence="5">CCMP2877</strain>
    </source>
</reference>
<dbReference type="InterPro" id="IPR006948">
    <property type="entry name" value="Alliinase_C"/>
</dbReference>
<evidence type="ECO:0000256" key="1">
    <source>
        <dbReference type="ARBA" id="ARBA00006312"/>
    </source>
</evidence>
<evidence type="ECO:0000259" key="4">
    <source>
        <dbReference type="Pfam" id="PF04864"/>
    </source>
</evidence>
<accession>A0A7S1TUR2</accession>
<dbReference type="PANTHER" id="PTHR43795:SF20">
    <property type="entry name" value="TRYPTOPHAN AMINOTRANSFERASE-RELATED PROTEIN 3"/>
    <property type="match status" value="1"/>
</dbReference>
<keyword evidence="3" id="KW-0472">Membrane</keyword>
<dbReference type="InterPro" id="IPR015421">
    <property type="entry name" value="PyrdxlP-dep_Trfase_major"/>
</dbReference>
<dbReference type="InterPro" id="IPR050478">
    <property type="entry name" value="Ethylene_sulfur-biosynth"/>
</dbReference>
<keyword evidence="3" id="KW-0812">Transmembrane</keyword>
<keyword evidence="3" id="KW-1133">Transmembrane helix</keyword>
<dbReference type="GO" id="GO:0008483">
    <property type="term" value="F:transaminase activity"/>
    <property type="evidence" value="ECO:0007669"/>
    <property type="project" value="TreeGrafter"/>
</dbReference>
<dbReference type="PANTHER" id="PTHR43795">
    <property type="entry name" value="BIFUNCTIONAL ASPARTATE AMINOTRANSFERASE AND GLUTAMATE/ASPARTATE-PREPHENATE AMINOTRANSFERASE-RELATED"/>
    <property type="match status" value="1"/>
</dbReference>
<evidence type="ECO:0000313" key="5">
    <source>
        <dbReference type="EMBL" id="CAD9247783.1"/>
    </source>
</evidence>
<evidence type="ECO:0000256" key="2">
    <source>
        <dbReference type="ARBA" id="ARBA00022898"/>
    </source>
</evidence>
<keyword evidence="2" id="KW-0663">Pyridoxal phosphate</keyword>
<dbReference type="Gene3D" id="3.90.1150.10">
    <property type="entry name" value="Aspartate Aminotransferase, domain 1"/>
    <property type="match status" value="1"/>
</dbReference>
<dbReference type="SUPFAM" id="SSF53383">
    <property type="entry name" value="PLP-dependent transferases"/>
    <property type="match status" value="1"/>
</dbReference>
<organism evidence="5">
    <name type="scientific">Phaeomonas parva</name>
    <dbReference type="NCBI Taxonomy" id="124430"/>
    <lineage>
        <taxon>Eukaryota</taxon>
        <taxon>Sar</taxon>
        <taxon>Stramenopiles</taxon>
        <taxon>Ochrophyta</taxon>
        <taxon>Pinguiophyceae</taxon>
        <taxon>Pinguiochrysidales</taxon>
        <taxon>Pinguiochrysidaceae</taxon>
        <taxon>Phaeomonas</taxon>
    </lineage>
</organism>
<dbReference type="Pfam" id="PF04864">
    <property type="entry name" value="Alliinase_C"/>
    <property type="match status" value="1"/>
</dbReference>
<feature type="transmembrane region" description="Helical" evidence="3">
    <location>
        <begin position="41"/>
        <end position="63"/>
    </location>
</feature>
<evidence type="ECO:0000256" key="3">
    <source>
        <dbReference type="SAM" id="Phobius"/>
    </source>
</evidence>
<dbReference type="GO" id="GO:0006520">
    <property type="term" value="P:amino acid metabolic process"/>
    <property type="evidence" value="ECO:0007669"/>
    <property type="project" value="TreeGrafter"/>
</dbReference>
<protein>
    <recommendedName>
        <fullName evidence="4">Alliinase C-terminal domain-containing protein</fullName>
    </recommendedName>
</protein>
<comment type="similarity">
    <text evidence="1">Belongs to the alliinase family.</text>
</comment>
<dbReference type="InterPro" id="IPR015424">
    <property type="entry name" value="PyrdxlP-dep_Trfase"/>
</dbReference>
<dbReference type="EMBL" id="HBGJ01009829">
    <property type="protein sequence ID" value="CAD9247783.1"/>
    <property type="molecule type" value="Transcribed_RNA"/>
</dbReference>